<dbReference type="PaxDb" id="4565-Traes_1BL_A1D05D964.1"/>
<sequence length="956" mass="108698">MAETAIAAVLSKFGELAANEAKVLIQVGDDMMLLRDRLEWLQAFVRDADRKRRAGTDGLTCVWVRQTRDVAFEAEDALDQFFYEVDLRSHGYPRWKIWRAHLMGFGNQILVRHRLSNQIKRIKSRLNQISENQREYMIAHTPLAALTSSTIAIAAWRDDYKNSVGFDADVLYLEKLLLGEAERPLTFIPIVGESGVGKRTLGKVLSSKLMDKFLPLIRLTVPQGCTPNLLFKEVLERLEEQREEEENADCGQPYECNSNLTDKIRHLLGNKKYLLVLGGICSKAMLNCLKESLPDNKNGSGVILTFDGEDEELAWHADTMNREGISGIHQLSRLNKERSGELFRSRAFKTEKSDEEGYKSKYDQIVYDITGGYPLAIVVLGGLLRFKERPGQLEAVLQQLRPAPGMEAVLQVRRPGPGMEAEGGKDCMHCHISPPPTQVDLSSTRTAMERVFWASFEDLANDLKSCFLYFAAFSKNIGFYADEVVRMWIGEGFIKPQKGKTIEELGHGYLKELVLRCLVDILEMVDGDIKIIKVHPRLHVFLQSEVREAGFVELHDTNDVFVSPSVRRLSFRSFDRKKVKFTKKLPKLRSFICRVEESEPEQRNDRFYDLNFLRGSKFLRLIYVNGLRLCELPHDIGKMIHLRYLYVRCKDLKELPRSIKGLLNLQTLDIRETLVDKIDPGFWKIKTLRHVLAEQLTLPKTLDLEDELEELQTLHGVKPPGGEWNQENCPLRKMTKLQSLHLLGIEHGRHGAALESALKEMCLLVDLSLQGDVIPQCVFTGEGLQYLETVQLDGSMRWPHVSSNVCKDRPNLAQLILKKSNDAELEKMGFTSFGTVPGVYRRPSKQGESAAANQNAEHKDEASSSAKEQPEFQGEEAEAIPEDRGLQGQKMMQVRKQKGEMMQTIPRCHPRPPVRPPMPPVRARPPVPPPMPPVRRMPPVPPPVENIARRRSSHRT</sequence>
<dbReference type="RefSeq" id="XP_044424822.1">
    <property type="nucleotide sequence ID" value="XM_044568887.1"/>
</dbReference>
<dbReference type="Proteomes" id="UP000019116">
    <property type="component" value="Chromosome 1B"/>
</dbReference>
<keyword evidence="4" id="KW-0547">Nucleotide-binding</keyword>
<evidence type="ECO:0000256" key="7">
    <source>
        <dbReference type="SAM" id="MobiDB-lite"/>
    </source>
</evidence>
<evidence type="ECO:0000256" key="2">
    <source>
        <dbReference type="ARBA" id="ARBA00022614"/>
    </source>
</evidence>
<keyword evidence="5" id="KW-0611">Plant defense</keyword>
<protein>
    <recommendedName>
        <fullName evidence="14">Rx N-terminal domain-containing protein</fullName>
    </recommendedName>
</protein>
<feature type="domain" description="NB-ARC" evidence="8">
    <location>
        <begin position="180"/>
        <end position="351"/>
    </location>
</feature>
<dbReference type="GO" id="GO:0051707">
    <property type="term" value="P:response to other organism"/>
    <property type="evidence" value="ECO:0007669"/>
    <property type="project" value="UniProtKB-ARBA"/>
</dbReference>
<dbReference type="InterPro" id="IPR044974">
    <property type="entry name" value="Disease_R_plants"/>
</dbReference>
<dbReference type="EnsemblPlants" id="TraesCS1B02G466900.1">
    <property type="protein sequence ID" value="TraesCS1B02G466900.1"/>
    <property type="gene ID" value="TraesCS1B02G466900"/>
</dbReference>
<dbReference type="PANTHER" id="PTHR23155">
    <property type="entry name" value="DISEASE RESISTANCE PROTEIN RP"/>
    <property type="match status" value="1"/>
</dbReference>
<dbReference type="Gramene" id="TraesCS1B03G1248100.1">
    <property type="protein sequence ID" value="TraesCS1B03G1248100.1.CDS"/>
    <property type="gene ID" value="TraesCS1B03G1248100"/>
</dbReference>
<dbReference type="STRING" id="4565.A0A3B5Z5H0"/>
<evidence type="ECO:0000259" key="11">
    <source>
        <dbReference type="Pfam" id="PF23598"/>
    </source>
</evidence>
<keyword evidence="2" id="KW-0433">Leucine-rich repeat</keyword>
<evidence type="ECO:0000313" key="12">
    <source>
        <dbReference type="EnsemblPlants" id="TraesCS1B02G466900.1"/>
    </source>
</evidence>
<dbReference type="Gramene" id="TraesSTA1B03G00396870.2">
    <property type="protein sequence ID" value="TraesSTA1B03G00396870.2"/>
    <property type="gene ID" value="TraesSTA1B03G00396870"/>
</dbReference>
<dbReference type="Gene3D" id="3.80.10.10">
    <property type="entry name" value="Ribonuclease Inhibitor"/>
    <property type="match status" value="1"/>
</dbReference>
<dbReference type="Gramene" id="TraesLAC1B03G00400950.2">
    <property type="protein sequence ID" value="TraesLAC1B03G00400950.2"/>
    <property type="gene ID" value="TraesLAC1B03G00400950"/>
</dbReference>
<keyword evidence="6" id="KW-0175">Coiled coil</keyword>
<dbReference type="PRINTS" id="PR00364">
    <property type="entry name" value="DISEASERSIST"/>
</dbReference>
<gene>
    <name evidence="12" type="primary">LOC123149258</name>
</gene>
<feature type="compositionally biased region" description="Pro residues" evidence="7">
    <location>
        <begin position="911"/>
        <end position="944"/>
    </location>
</feature>
<dbReference type="CDD" id="cd14798">
    <property type="entry name" value="RX-CC_like"/>
    <property type="match status" value="1"/>
</dbReference>
<keyword evidence="13" id="KW-1185">Reference proteome</keyword>
<dbReference type="Pfam" id="PF00931">
    <property type="entry name" value="NB-ARC"/>
    <property type="match status" value="1"/>
</dbReference>
<dbReference type="KEGG" id="taes:123149258"/>
<organism evidence="12">
    <name type="scientific">Triticum aestivum</name>
    <name type="common">Wheat</name>
    <dbReference type="NCBI Taxonomy" id="4565"/>
    <lineage>
        <taxon>Eukaryota</taxon>
        <taxon>Viridiplantae</taxon>
        <taxon>Streptophyta</taxon>
        <taxon>Embryophyta</taxon>
        <taxon>Tracheophyta</taxon>
        <taxon>Spermatophyta</taxon>
        <taxon>Magnoliopsida</taxon>
        <taxon>Liliopsida</taxon>
        <taxon>Poales</taxon>
        <taxon>Poaceae</taxon>
        <taxon>BOP clade</taxon>
        <taxon>Pooideae</taxon>
        <taxon>Triticodae</taxon>
        <taxon>Triticeae</taxon>
        <taxon>Triticinae</taxon>
        <taxon>Triticum</taxon>
    </lineage>
</organism>
<dbReference type="InterPro" id="IPR055414">
    <property type="entry name" value="LRR_R13L4/SHOC2-like"/>
</dbReference>
<dbReference type="InterPro" id="IPR027417">
    <property type="entry name" value="P-loop_NTPase"/>
</dbReference>
<name>A0A3B5Z5H0_WHEAT</name>
<dbReference type="Gene3D" id="1.20.5.4130">
    <property type="match status" value="1"/>
</dbReference>
<evidence type="ECO:0000256" key="3">
    <source>
        <dbReference type="ARBA" id="ARBA00022737"/>
    </source>
</evidence>
<dbReference type="InterPro" id="IPR032675">
    <property type="entry name" value="LRR_dom_sf"/>
</dbReference>
<evidence type="ECO:0000313" key="13">
    <source>
        <dbReference type="Proteomes" id="UP000019116"/>
    </source>
</evidence>
<dbReference type="InterPro" id="IPR038005">
    <property type="entry name" value="RX-like_CC"/>
</dbReference>
<dbReference type="Gramene" id="TraesCS1B02G466900.1">
    <property type="protein sequence ID" value="TraesCS1B02G466900.1"/>
    <property type="gene ID" value="TraesCS1B02G466900"/>
</dbReference>
<comment type="similarity">
    <text evidence="1">Belongs to the disease resistance NB-LRR family.</text>
</comment>
<evidence type="ECO:0000259" key="10">
    <source>
        <dbReference type="Pfam" id="PF23559"/>
    </source>
</evidence>
<feature type="domain" description="Disease resistance N-terminal" evidence="9">
    <location>
        <begin position="5"/>
        <end position="89"/>
    </location>
</feature>
<feature type="domain" description="Disease resistance protein winged helix" evidence="10">
    <location>
        <begin position="473"/>
        <end position="539"/>
    </location>
</feature>
<dbReference type="SUPFAM" id="SSF52058">
    <property type="entry name" value="L domain-like"/>
    <property type="match status" value="1"/>
</dbReference>
<evidence type="ECO:0000259" key="8">
    <source>
        <dbReference type="Pfam" id="PF00931"/>
    </source>
</evidence>
<evidence type="ECO:0008006" key="14">
    <source>
        <dbReference type="Google" id="ProtNLM"/>
    </source>
</evidence>
<dbReference type="InterPro" id="IPR041118">
    <property type="entry name" value="Rx_N"/>
</dbReference>
<dbReference type="Gene3D" id="3.40.50.300">
    <property type="entry name" value="P-loop containing nucleotide triphosphate hydrolases"/>
    <property type="match status" value="1"/>
</dbReference>
<dbReference type="SUPFAM" id="SSF52540">
    <property type="entry name" value="P-loop containing nucleoside triphosphate hydrolases"/>
    <property type="match status" value="1"/>
</dbReference>
<evidence type="ECO:0000256" key="4">
    <source>
        <dbReference type="ARBA" id="ARBA00022741"/>
    </source>
</evidence>
<accession>A0A3B5Z5H0</accession>
<dbReference type="SMR" id="A0A3B5Z5H0"/>
<reference evidence="12" key="2">
    <citation type="submission" date="2018-10" db="UniProtKB">
        <authorList>
            <consortium name="EnsemblPlants"/>
        </authorList>
    </citation>
    <scope>IDENTIFICATION</scope>
</reference>
<evidence type="ECO:0000256" key="1">
    <source>
        <dbReference type="ARBA" id="ARBA00008894"/>
    </source>
</evidence>
<dbReference type="GO" id="GO:0006952">
    <property type="term" value="P:defense response"/>
    <property type="evidence" value="ECO:0007669"/>
    <property type="project" value="UniProtKB-KW"/>
</dbReference>
<dbReference type="PANTHER" id="PTHR23155:SF990">
    <property type="entry name" value="NB-ARC DOMAIN CONTAINING PROTEIN, EXPRESSED"/>
    <property type="match status" value="1"/>
</dbReference>
<evidence type="ECO:0000259" key="9">
    <source>
        <dbReference type="Pfam" id="PF18052"/>
    </source>
</evidence>
<dbReference type="InterPro" id="IPR036388">
    <property type="entry name" value="WH-like_DNA-bd_sf"/>
</dbReference>
<keyword evidence="3" id="KW-0677">Repeat</keyword>
<dbReference type="GeneID" id="123149258"/>
<dbReference type="Gene3D" id="1.10.10.10">
    <property type="entry name" value="Winged helix-like DNA-binding domain superfamily/Winged helix DNA-binding domain"/>
    <property type="match status" value="1"/>
</dbReference>
<evidence type="ECO:0000256" key="5">
    <source>
        <dbReference type="ARBA" id="ARBA00022821"/>
    </source>
</evidence>
<dbReference type="InterPro" id="IPR058922">
    <property type="entry name" value="WHD_DRP"/>
</dbReference>
<reference evidence="12" key="1">
    <citation type="submission" date="2018-08" db="EMBL/GenBank/DDBJ databases">
        <authorList>
            <person name="Rossello M."/>
        </authorList>
    </citation>
    <scope>NUCLEOTIDE SEQUENCE [LARGE SCALE GENOMIC DNA]</scope>
    <source>
        <strain evidence="12">cv. Chinese Spring</strain>
    </source>
</reference>
<evidence type="ECO:0000256" key="6">
    <source>
        <dbReference type="ARBA" id="ARBA00023054"/>
    </source>
</evidence>
<dbReference type="Pfam" id="PF18052">
    <property type="entry name" value="Rx_N"/>
    <property type="match status" value="1"/>
</dbReference>
<dbReference type="Pfam" id="PF23559">
    <property type="entry name" value="WHD_DRP"/>
    <property type="match status" value="1"/>
</dbReference>
<dbReference type="InterPro" id="IPR002182">
    <property type="entry name" value="NB-ARC"/>
</dbReference>
<dbReference type="GO" id="GO:0043531">
    <property type="term" value="F:ADP binding"/>
    <property type="evidence" value="ECO:0007669"/>
    <property type="project" value="InterPro"/>
</dbReference>
<feature type="region of interest" description="Disordered" evidence="7">
    <location>
        <begin position="836"/>
        <end position="956"/>
    </location>
</feature>
<proteinExistence type="inferred from homology"/>
<dbReference type="Pfam" id="PF23598">
    <property type="entry name" value="LRR_14"/>
    <property type="match status" value="1"/>
</dbReference>
<dbReference type="AlphaFoldDB" id="A0A3B5Z5H0"/>
<feature type="domain" description="Disease resistance R13L4/SHOC-2-like LRR" evidence="11">
    <location>
        <begin position="628"/>
        <end position="794"/>
    </location>
</feature>